<sequence>MVYRGKPSKGCGECRARKIRCDQQRPVCSQCVKTNRVCSGYRDELSLMFRDESQDVARKAKAGPTGRKSAKDARKSRTASPSGDSAQSDPELCLEKMIDYSHLLVNDSYNYEANNNIPTILQLQRRSQLVSQPYPALERDEAICFFFRSNAWPGTIWMLDSTFSSSNTLPSQKAMMAGITSVGMALLSRARNSKAMKEAATKEYGSALKLIKAALEDKVDVKSNSTLATVILFSIFEVVVNRAPQDIDNWTNHILGATALLEMRGIEQLQTDVGLRMFLQLRYHIIISCLQRSTYIPPTLLECTKFAMFLRPGVEAYSDHLVNIIARLTNLRADLTNKGIADESVMLNAACLLDNELITWLAGVPPVFAYEDVEYSTPNPSLERRCHGIKPYGAHYHVYQDLWITNAWNQYRCARILASDIIISCLKRMASKSPDLTSSSEYRERCRSIRGVIRQLAADICATVPFHLGFAETSEADAGFKPTSETYVGGIIILWPLFMAGVIEIPGHPLFEWVVNCFRVIGHSMGIDQALALMDLIKNGETLLEEKSSYFSDEAVELNGENDSSQVDGFSHAIDWEALDTLC</sequence>
<dbReference type="OrthoDB" id="2991872at2759"/>
<dbReference type="InterPro" id="IPR036864">
    <property type="entry name" value="Zn2-C6_fun-type_DNA-bd_sf"/>
</dbReference>
<dbReference type="GO" id="GO:0008270">
    <property type="term" value="F:zinc ion binding"/>
    <property type="evidence" value="ECO:0007669"/>
    <property type="project" value="InterPro"/>
</dbReference>
<evidence type="ECO:0000313" key="8">
    <source>
        <dbReference type="Proteomes" id="UP000184188"/>
    </source>
</evidence>
<dbReference type="RefSeq" id="XP_022580180.1">
    <property type="nucleotide sequence ID" value="XM_022723296.1"/>
</dbReference>
<accession>A0A1L9SEM6</accession>
<evidence type="ECO:0000313" key="7">
    <source>
        <dbReference type="EMBL" id="OJJ45670.1"/>
    </source>
</evidence>
<keyword evidence="4" id="KW-0539">Nucleus</keyword>
<dbReference type="Proteomes" id="UP000184188">
    <property type="component" value="Unassembled WGS sequence"/>
</dbReference>
<dbReference type="PROSITE" id="PS00463">
    <property type="entry name" value="ZN2_CY6_FUNGAL_1"/>
    <property type="match status" value="1"/>
</dbReference>
<dbReference type="InterPro" id="IPR053175">
    <property type="entry name" value="DHMBA_Reg_Transcription_Factor"/>
</dbReference>
<dbReference type="GO" id="GO:0000981">
    <property type="term" value="F:DNA-binding transcription factor activity, RNA polymerase II-specific"/>
    <property type="evidence" value="ECO:0007669"/>
    <property type="project" value="InterPro"/>
</dbReference>
<feature type="compositionally biased region" description="Polar residues" evidence="5">
    <location>
        <begin position="78"/>
        <end position="88"/>
    </location>
</feature>
<evidence type="ECO:0000256" key="2">
    <source>
        <dbReference type="ARBA" id="ARBA00023125"/>
    </source>
</evidence>
<keyword evidence="8" id="KW-1185">Reference proteome</keyword>
<evidence type="ECO:0000256" key="5">
    <source>
        <dbReference type="SAM" id="MobiDB-lite"/>
    </source>
</evidence>
<feature type="region of interest" description="Disordered" evidence="5">
    <location>
        <begin position="56"/>
        <end position="89"/>
    </location>
</feature>
<evidence type="ECO:0000256" key="4">
    <source>
        <dbReference type="ARBA" id="ARBA00023242"/>
    </source>
</evidence>
<dbReference type="Pfam" id="PF00172">
    <property type="entry name" value="Zn_clus"/>
    <property type="match status" value="1"/>
</dbReference>
<dbReference type="GeneID" id="34609761"/>
<feature type="domain" description="Zn(2)-C6 fungal-type" evidence="6">
    <location>
        <begin position="10"/>
        <end position="39"/>
    </location>
</feature>
<dbReference type="PANTHER" id="PTHR38791">
    <property type="entry name" value="ZN(II)2CYS6 TRANSCRIPTION FACTOR (EUROFUNG)-RELATED-RELATED"/>
    <property type="match status" value="1"/>
</dbReference>
<reference evidence="8" key="1">
    <citation type="journal article" date="2017" name="Genome Biol.">
        <title>Comparative genomics reveals high biological diversity and specific adaptations in the industrially and medically important fungal genus Aspergillus.</title>
        <authorList>
            <person name="de Vries R.P."/>
            <person name="Riley R."/>
            <person name="Wiebenga A."/>
            <person name="Aguilar-Osorio G."/>
            <person name="Amillis S."/>
            <person name="Uchima C.A."/>
            <person name="Anderluh G."/>
            <person name="Asadollahi M."/>
            <person name="Askin M."/>
            <person name="Barry K."/>
            <person name="Battaglia E."/>
            <person name="Bayram O."/>
            <person name="Benocci T."/>
            <person name="Braus-Stromeyer S.A."/>
            <person name="Caldana C."/>
            <person name="Canovas D."/>
            <person name="Cerqueira G.C."/>
            <person name="Chen F."/>
            <person name="Chen W."/>
            <person name="Choi C."/>
            <person name="Clum A."/>
            <person name="Dos Santos R.A."/>
            <person name="Damasio A.R."/>
            <person name="Diallinas G."/>
            <person name="Emri T."/>
            <person name="Fekete E."/>
            <person name="Flipphi M."/>
            <person name="Freyberg S."/>
            <person name="Gallo A."/>
            <person name="Gournas C."/>
            <person name="Habgood R."/>
            <person name="Hainaut M."/>
            <person name="Harispe M.L."/>
            <person name="Henrissat B."/>
            <person name="Hilden K.S."/>
            <person name="Hope R."/>
            <person name="Hossain A."/>
            <person name="Karabika E."/>
            <person name="Karaffa L."/>
            <person name="Karanyi Z."/>
            <person name="Krasevec N."/>
            <person name="Kuo A."/>
            <person name="Kusch H."/>
            <person name="LaButti K."/>
            <person name="Lagendijk E.L."/>
            <person name="Lapidus A."/>
            <person name="Levasseur A."/>
            <person name="Lindquist E."/>
            <person name="Lipzen A."/>
            <person name="Logrieco A.F."/>
            <person name="MacCabe A."/>
            <person name="Maekelae M.R."/>
            <person name="Malavazi I."/>
            <person name="Melin P."/>
            <person name="Meyer V."/>
            <person name="Mielnichuk N."/>
            <person name="Miskei M."/>
            <person name="Molnar A.P."/>
            <person name="Mule G."/>
            <person name="Ngan C.Y."/>
            <person name="Orejas M."/>
            <person name="Orosz E."/>
            <person name="Ouedraogo J.P."/>
            <person name="Overkamp K.M."/>
            <person name="Park H.-S."/>
            <person name="Perrone G."/>
            <person name="Piumi F."/>
            <person name="Punt P.J."/>
            <person name="Ram A.F."/>
            <person name="Ramon A."/>
            <person name="Rauscher S."/>
            <person name="Record E."/>
            <person name="Riano-Pachon D.M."/>
            <person name="Robert V."/>
            <person name="Roehrig J."/>
            <person name="Ruller R."/>
            <person name="Salamov A."/>
            <person name="Salih N.S."/>
            <person name="Samson R.A."/>
            <person name="Sandor E."/>
            <person name="Sanguinetti M."/>
            <person name="Schuetze T."/>
            <person name="Sepcic K."/>
            <person name="Shelest E."/>
            <person name="Sherlock G."/>
            <person name="Sophianopoulou V."/>
            <person name="Squina F.M."/>
            <person name="Sun H."/>
            <person name="Susca A."/>
            <person name="Todd R.B."/>
            <person name="Tsang A."/>
            <person name="Unkles S.E."/>
            <person name="van de Wiele N."/>
            <person name="van Rossen-Uffink D."/>
            <person name="Oliveira J.V."/>
            <person name="Vesth T.C."/>
            <person name="Visser J."/>
            <person name="Yu J.-H."/>
            <person name="Zhou M."/>
            <person name="Andersen M.R."/>
            <person name="Archer D.B."/>
            <person name="Baker S.E."/>
            <person name="Benoit I."/>
            <person name="Brakhage A.A."/>
            <person name="Braus G.H."/>
            <person name="Fischer R."/>
            <person name="Frisvad J.C."/>
            <person name="Goldman G.H."/>
            <person name="Houbraken J."/>
            <person name="Oakley B."/>
            <person name="Pocsi I."/>
            <person name="Scazzocchio C."/>
            <person name="Seiboth B."/>
            <person name="vanKuyk P.A."/>
            <person name="Wortman J."/>
            <person name="Dyer P.S."/>
            <person name="Grigoriev I.V."/>
        </authorList>
    </citation>
    <scope>NUCLEOTIDE SEQUENCE [LARGE SCALE GENOMIC DNA]</scope>
    <source>
        <strain evidence="8">CBS 506.65</strain>
    </source>
</reference>
<dbReference type="SMART" id="SM00066">
    <property type="entry name" value="GAL4"/>
    <property type="match status" value="1"/>
</dbReference>
<evidence type="ECO:0000259" key="6">
    <source>
        <dbReference type="PROSITE" id="PS50048"/>
    </source>
</evidence>
<evidence type="ECO:0000256" key="3">
    <source>
        <dbReference type="ARBA" id="ARBA00023163"/>
    </source>
</evidence>
<dbReference type="AlphaFoldDB" id="A0A1L9SEM6"/>
<dbReference type="GO" id="GO:0003677">
    <property type="term" value="F:DNA binding"/>
    <property type="evidence" value="ECO:0007669"/>
    <property type="project" value="UniProtKB-KW"/>
</dbReference>
<keyword evidence="2" id="KW-0238">DNA-binding</keyword>
<proteinExistence type="predicted"/>
<dbReference type="STRING" id="1073090.A0A1L9SEM6"/>
<dbReference type="EMBL" id="KV878344">
    <property type="protein sequence ID" value="OJJ45670.1"/>
    <property type="molecule type" value="Genomic_DNA"/>
</dbReference>
<organism evidence="7 8">
    <name type="scientific">Penicilliopsis zonata CBS 506.65</name>
    <dbReference type="NCBI Taxonomy" id="1073090"/>
    <lineage>
        <taxon>Eukaryota</taxon>
        <taxon>Fungi</taxon>
        <taxon>Dikarya</taxon>
        <taxon>Ascomycota</taxon>
        <taxon>Pezizomycotina</taxon>
        <taxon>Eurotiomycetes</taxon>
        <taxon>Eurotiomycetidae</taxon>
        <taxon>Eurotiales</taxon>
        <taxon>Aspergillaceae</taxon>
        <taxon>Penicilliopsis</taxon>
    </lineage>
</organism>
<protein>
    <recommendedName>
        <fullName evidence="6">Zn(2)-C6 fungal-type domain-containing protein</fullName>
    </recommendedName>
</protein>
<dbReference type="Pfam" id="PF11951">
    <property type="entry name" value="Fungal_trans_2"/>
    <property type="match status" value="1"/>
</dbReference>
<dbReference type="PROSITE" id="PS50048">
    <property type="entry name" value="ZN2_CY6_FUNGAL_2"/>
    <property type="match status" value="1"/>
</dbReference>
<keyword evidence="3" id="KW-0804">Transcription</keyword>
<dbReference type="CDD" id="cd00067">
    <property type="entry name" value="GAL4"/>
    <property type="match status" value="1"/>
</dbReference>
<dbReference type="Gene3D" id="4.10.240.10">
    <property type="entry name" value="Zn(2)-C6 fungal-type DNA-binding domain"/>
    <property type="match status" value="1"/>
</dbReference>
<keyword evidence="1" id="KW-0805">Transcription regulation</keyword>
<dbReference type="VEuPathDB" id="FungiDB:ASPZODRAFT_133538"/>
<dbReference type="SUPFAM" id="SSF57701">
    <property type="entry name" value="Zn2/Cys6 DNA-binding domain"/>
    <property type="match status" value="1"/>
</dbReference>
<dbReference type="InterPro" id="IPR001138">
    <property type="entry name" value="Zn2Cys6_DnaBD"/>
</dbReference>
<gene>
    <name evidence="7" type="ORF">ASPZODRAFT_133538</name>
</gene>
<dbReference type="InterPro" id="IPR021858">
    <property type="entry name" value="Fun_TF"/>
</dbReference>
<name>A0A1L9SEM6_9EURO</name>
<dbReference type="PANTHER" id="PTHR38791:SF5">
    <property type="entry name" value="TRANSCRIPTION FACTOR DBAG-RELATED"/>
    <property type="match status" value="1"/>
</dbReference>
<evidence type="ECO:0000256" key="1">
    <source>
        <dbReference type="ARBA" id="ARBA00023015"/>
    </source>
</evidence>